<keyword evidence="5 10" id="KW-0812">Transmembrane</keyword>
<comment type="function">
    <text evidence="1 10">Role in flagellar biosynthesis.</text>
</comment>
<keyword evidence="6 10" id="KW-1133">Transmembrane helix</keyword>
<comment type="similarity">
    <text evidence="2 10">Belongs to the FliR/MopE/SpaR family.</text>
</comment>
<dbReference type="GO" id="GO:0006605">
    <property type="term" value="P:protein targeting"/>
    <property type="evidence" value="ECO:0007669"/>
    <property type="project" value="UniProtKB-UniRule"/>
</dbReference>
<dbReference type="PANTHER" id="PTHR30065:SF8">
    <property type="entry name" value="FLAGELLAR BIOSYNTHETIC PROTEIN FLIR"/>
    <property type="match status" value="1"/>
</dbReference>
<dbReference type="GO" id="GO:0044780">
    <property type="term" value="P:bacterial-type flagellum assembly"/>
    <property type="evidence" value="ECO:0007669"/>
    <property type="project" value="UniProtKB-UniRule"/>
</dbReference>
<dbReference type="InterPro" id="IPR002010">
    <property type="entry name" value="T3SS_IM_R"/>
</dbReference>
<keyword evidence="11" id="KW-0969">Cilium</keyword>
<keyword evidence="8 10" id="KW-0975">Bacterial flagellum</keyword>
<evidence type="ECO:0000256" key="5">
    <source>
        <dbReference type="ARBA" id="ARBA00022692"/>
    </source>
</evidence>
<feature type="transmembrane region" description="Helical" evidence="10">
    <location>
        <begin position="182"/>
        <end position="201"/>
    </location>
</feature>
<reference evidence="11 12" key="1">
    <citation type="submission" date="2020-01" db="EMBL/GenBank/DDBJ databases">
        <authorList>
            <person name="Chen S."/>
        </authorList>
    </citation>
    <scope>NUCLEOTIDE SEQUENCE [LARGE SCALE GENOMIC DNA]</scope>
    <source>
        <strain evidence="11 12">GS-10</strain>
    </source>
</reference>
<dbReference type="NCBIfam" id="TIGR01400">
    <property type="entry name" value="fliR"/>
    <property type="match status" value="1"/>
</dbReference>
<sequence length="257" mass="26909">MGQAVEMSVLFLFAMLRIGGFIIAAPVFGARFIPLQVRIVTSVMLTIPVMSFADLPDPETLMDTAAVGLILGELAIGLSAGLLLMIFFSAAVMAGDRIAATAGLGFAAQVDPASGAQAPVVGQLFSLALMVFFVASDNHLVALRILLDSYTYIPPGSVFDPGILIQSGVAAAGEMFTFAARLMMPVVTVLLLVNMGIGVITRSAPQLNIFSFGFPLTMTVTIVLLYLGAPILGTAFDRLIEASIDALMQMMTEAANG</sequence>
<keyword evidence="4 10" id="KW-1003">Cell membrane</keyword>
<keyword evidence="11" id="KW-0966">Cell projection</keyword>
<feature type="transmembrane region" description="Helical" evidence="10">
    <location>
        <begin position="207"/>
        <end position="229"/>
    </location>
</feature>
<feature type="transmembrane region" description="Helical" evidence="10">
    <location>
        <begin position="65"/>
        <end position="94"/>
    </location>
</feature>
<dbReference type="PANTHER" id="PTHR30065">
    <property type="entry name" value="FLAGELLAR BIOSYNTHETIC PROTEIN FLIR"/>
    <property type="match status" value="1"/>
</dbReference>
<organism evidence="11 12">
    <name type="scientific">Thalassovita mangrovi</name>
    <dbReference type="NCBI Taxonomy" id="2692236"/>
    <lineage>
        <taxon>Bacteria</taxon>
        <taxon>Pseudomonadati</taxon>
        <taxon>Pseudomonadota</taxon>
        <taxon>Alphaproteobacteria</taxon>
        <taxon>Rhodobacterales</taxon>
        <taxon>Roseobacteraceae</taxon>
        <taxon>Thalassovita</taxon>
    </lineage>
</organism>
<proteinExistence type="inferred from homology"/>
<dbReference type="GO" id="GO:0009425">
    <property type="term" value="C:bacterial-type flagellum basal body"/>
    <property type="evidence" value="ECO:0007669"/>
    <property type="project" value="UniProtKB-SubCell"/>
</dbReference>
<keyword evidence="12" id="KW-1185">Reference proteome</keyword>
<evidence type="ECO:0000256" key="9">
    <source>
        <dbReference type="NCBIfam" id="TIGR01400"/>
    </source>
</evidence>
<comment type="subcellular location">
    <subcellularLocation>
        <location evidence="10">Cell membrane</location>
        <topology evidence="10">Multi-pass membrane protein</topology>
    </subcellularLocation>
    <subcellularLocation>
        <location evidence="10">Bacterial flagellum basal body</location>
    </subcellularLocation>
</comment>
<feature type="transmembrane region" description="Helical" evidence="10">
    <location>
        <begin position="114"/>
        <end position="135"/>
    </location>
</feature>
<protein>
    <recommendedName>
        <fullName evidence="3 9">Flagellar biosynthetic protein FliR</fullName>
    </recommendedName>
</protein>
<name>A0A6L8LCA8_9RHOB</name>
<accession>A0A6L8LCA8</accession>
<evidence type="ECO:0000256" key="1">
    <source>
        <dbReference type="ARBA" id="ARBA00002578"/>
    </source>
</evidence>
<evidence type="ECO:0000256" key="8">
    <source>
        <dbReference type="ARBA" id="ARBA00023143"/>
    </source>
</evidence>
<evidence type="ECO:0000256" key="3">
    <source>
        <dbReference type="ARBA" id="ARBA00021717"/>
    </source>
</evidence>
<evidence type="ECO:0000256" key="6">
    <source>
        <dbReference type="ARBA" id="ARBA00022989"/>
    </source>
</evidence>
<evidence type="ECO:0000256" key="2">
    <source>
        <dbReference type="ARBA" id="ARBA00009772"/>
    </source>
</evidence>
<evidence type="ECO:0000313" key="11">
    <source>
        <dbReference type="EMBL" id="MYM53684.1"/>
    </source>
</evidence>
<gene>
    <name evidence="11" type="primary">fliR</name>
    <name evidence="11" type="ORF">GR167_00080</name>
</gene>
<keyword evidence="7 10" id="KW-0472">Membrane</keyword>
<dbReference type="Pfam" id="PF01311">
    <property type="entry name" value="Bac_export_1"/>
    <property type="match status" value="1"/>
</dbReference>
<evidence type="ECO:0000256" key="4">
    <source>
        <dbReference type="ARBA" id="ARBA00022475"/>
    </source>
</evidence>
<dbReference type="EMBL" id="WWEN01000001">
    <property type="protein sequence ID" value="MYM53684.1"/>
    <property type="molecule type" value="Genomic_DNA"/>
</dbReference>
<dbReference type="GO" id="GO:0005886">
    <property type="term" value="C:plasma membrane"/>
    <property type="evidence" value="ECO:0007669"/>
    <property type="project" value="UniProtKB-SubCell"/>
</dbReference>
<keyword evidence="11" id="KW-0282">Flagellum</keyword>
<dbReference type="Proteomes" id="UP000479043">
    <property type="component" value="Unassembled WGS sequence"/>
</dbReference>
<dbReference type="AlphaFoldDB" id="A0A6L8LCA8"/>
<evidence type="ECO:0000256" key="10">
    <source>
        <dbReference type="RuleBase" id="RU362071"/>
    </source>
</evidence>
<comment type="caution">
    <text evidence="11">The sequence shown here is derived from an EMBL/GenBank/DDBJ whole genome shotgun (WGS) entry which is preliminary data.</text>
</comment>
<evidence type="ECO:0000256" key="7">
    <source>
        <dbReference type="ARBA" id="ARBA00023136"/>
    </source>
</evidence>
<evidence type="ECO:0000313" key="12">
    <source>
        <dbReference type="Proteomes" id="UP000479043"/>
    </source>
</evidence>
<dbReference type="PRINTS" id="PR00953">
    <property type="entry name" value="TYPE3IMRPROT"/>
</dbReference>
<dbReference type="InterPro" id="IPR006303">
    <property type="entry name" value="FliR"/>
</dbReference>
<feature type="transmembrane region" description="Helical" evidence="10">
    <location>
        <begin position="7"/>
        <end position="29"/>
    </location>
</feature>